<dbReference type="GO" id="GO:0003677">
    <property type="term" value="F:DNA binding"/>
    <property type="evidence" value="ECO:0007669"/>
    <property type="project" value="UniProtKB-KW"/>
</dbReference>
<dbReference type="InterPro" id="IPR007627">
    <property type="entry name" value="RNA_pol_sigma70_r2"/>
</dbReference>
<dbReference type="PANTHER" id="PTHR43133:SF8">
    <property type="entry name" value="RNA POLYMERASE SIGMA FACTOR HI_1459-RELATED"/>
    <property type="match status" value="1"/>
</dbReference>
<dbReference type="InterPro" id="IPR013325">
    <property type="entry name" value="RNA_pol_sigma_r2"/>
</dbReference>
<accession>A0A3D9L4Q2</accession>
<evidence type="ECO:0000313" key="8">
    <source>
        <dbReference type="EMBL" id="REE00562.1"/>
    </source>
</evidence>
<dbReference type="PANTHER" id="PTHR43133">
    <property type="entry name" value="RNA POLYMERASE ECF-TYPE SIGMA FACTO"/>
    <property type="match status" value="1"/>
</dbReference>
<name>A0A3D9L4Q2_MARFU</name>
<keyword evidence="2" id="KW-0805">Transcription regulation</keyword>
<feature type="domain" description="RNA polymerase sigma-70 region 2" evidence="6">
    <location>
        <begin position="25"/>
        <end position="92"/>
    </location>
</feature>
<dbReference type="CDD" id="cd06171">
    <property type="entry name" value="Sigma70_r4"/>
    <property type="match status" value="1"/>
</dbReference>
<dbReference type="InterPro" id="IPR013249">
    <property type="entry name" value="RNA_pol_sigma70_r4_t2"/>
</dbReference>
<evidence type="ECO:0000313" key="9">
    <source>
        <dbReference type="Proteomes" id="UP000256779"/>
    </source>
</evidence>
<dbReference type="Pfam" id="PF04542">
    <property type="entry name" value="Sigma70_r2"/>
    <property type="match status" value="1"/>
</dbReference>
<dbReference type="NCBIfam" id="TIGR02937">
    <property type="entry name" value="sigma70-ECF"/>
    <property type="match status" value="1"/>
</dbReference>
<dbReference type="Pfam" id="PF08281">
    <property type="entry name" value="Sigma70_r4_2"/>
    <property type="match status" value="1"/>
</dbReference>
<evidence type="ECO:0000256" key="5">
    <source>
        <dbReference type="ARBA" id="ARBA00023163"/>
    </source>
</evidence>
<dbReference type="Proteomes" id="UP000256779">
    <property type="component" value="Unassembled WGS sequence"/>
</dbReference>
<dbReference type="EMBL" id="QREG01000005">
    <property type="protein sequence ID" value="REE00562.1"/>
    <property type="molecule type" value="Genomic_DNA"/>
</dbReference>
<keyword evidence="3" id="KW-0731">Sigma factor</keyword>
<keyword evidence="9" id="KW-1185">Reference proteome</keyword>
<dbReference type="RefSeq" id="WP_115867559.1">
    <property type="nucleotide sequence ID" value="NZ_QREG01000005.1"/>
</dbReference>
<evidence type="ECO:0000256" key="1">
    <source>
        <dbReference type="ARBA" id="ARBA00010641"/>
    </source>
</evidence>
<dbReference type="GO" id="GO:0006352">
    <property type="term" value="P:DNA-templated transcription initiation"/>
    <property type="evidence" value="ECO:0007669"/>
    <property type="project" value="InterPro"/>
</dbReference>
<dbReference type="GO" id="GO:0016987">
    <property type="term" value="F:sigma factor activity"/>
    <property type="evidence" value="ECO:0007669"/>
    <property type="project" value="UniProtKB-KW"/>
</dbReference>
<feature type="domain" description="RNA polymerase sigma factor 70 region 4 type 2" evidence="7">
    <location>
        <begin position="123"/>
        <end position="175"/>
    </location>
</feature>
<evidence type="ECO:0000259" key="7">
    <source>
        <dbReference type="Pfam" id="PF08281"/>
    </source>
</evidence>
<comment type="similarity">
    <text evidence="1">Belongs to the sigma-70 factor family. ECF subfamily.</text>
</comment>
<dbReference type="AlphaFoldDB" id="A0A3D9L4Q2"/>
<reference evidence="8 9" key="1">
    <citation type="submission" date="2018-07" db="EMBL/GenBank/DDBJ databases">
        <title>Genomic Encyclopedia of Type Strains, Phase IV (KMG-IV): sequencing the most valuable type-strain genomes for metagenomic binning, comparative biology and taxonomic classification.</title>
        <authorList>
            <person name="Goeker M."/>
        </authorList>
    </citation>
    <scope>NUCLEOTIDE SEQUENCE [LARGE SCALE GENOMIC DNA]</scope>
    <source>
        <strain evidence="8 9">DSM 4134</strain>
    </source>
</reference>
<dbReference type="Gene3D" id="1.10.1740.10">
    <property type="match status" value="1"/>
</dbReference>
<keyword evidence="5" id="KW-0804">Transcription</keyword>
<dbReference type="SUPFAM" id="SSF88659">
    <property type="entry name" value="Sigma3 and sigma4 domains of RNA polymerase sigma factors"/>
    <property type="match status" value="1"/>
</dbReference>
<evidence type="ECO:0000256" key="2">
    <source>
        <dbReference type="ARBA" id="ARBA00023015"/>
    </source>
</evidence>
<proteinExistence type="inferred from homology"/>
<sequence length="191" mass="22673">MIDSLEDHAIMLKVKSGDVEKLSLLYHRYSRRLFGFFFGLTSDAATSEDLVQNVFVRMLKYRKSYSESGNFEAWAFHMARNVHKDHFRKNKRYHWQEDMADWESHLKETDNREHHMQKSDELNNLERALQALSPAKRELIELTRFQKLKYDQVAALLGISESALKVRVHRTLKELRELYSKVDGKLTDRIN</sequence>
<evidence type="ECO:0000256" key="3">
    <source>
        <dbReference type="ARBA" id="ARBA00023082"/>
    </source>
</evidence>
<dbReference type="SUPFAM" id="SSF88946">
    <property type="entry name" value="Sigma2 domain of RNA polymerase sigma factors"/>
    <property type="match status" value="1"/>
</dbReference>
<keyword evidence="4" id="KW-0238">DNA-binding</keyword>
<organism evidence="8 9">
    <name type="scientific">Marinoscillum furvescens DSM 4134</name>
    <dbReference type="NCBI Taxonomy" id="1122208"/>
    <lineage>
        <taxon>Bacteria</taxon>
        <taxon>Pseudomonadati</taxon>
        <taxon>Bacteroidota</taxon>
        <taxon>Cytophagia</taxon>
        <taxon>Cytophagales</taxon>
        <taxon>Reichenbachiellaceae</taxon>
        <taxon>Marinoscillum</taxon>
    </lineage>
</organism>
<dbReference type="Gene3D" id="1.10.10.10">
    <property type="entry name" value="Winged helix-like DNA-binding domain superfamily/Winged helix DNA-binding domain"/>
    <property type="match status" value="1"/>
</dbReference>
<dbReference type="InterPro" id="IPR014284">
    <property type="entry name" value="RNA_pol_sigma-70_dom"/>
</dbReference>
<evidence type="ECO:0000259" key="6">
    <source>
        <dbReference type="Pfam" id="PF04542"/>
    </source>
</evidence>
<gene>
    <name evidence="8" type="ORF">C7460_105191</name>
</gene>
<evidence type="ECO:0000256" key="4">
    <source>
        <dbReference type="ARBA" id="ARBA00023125"/>
    </source>
</evidence>
<protein>
    <submittedName>
        <fullName evidence="8">RNA polymerase sigma-70 factor (ECF subfamily)</fullName>
    </submittedName>
</protein>
<comment type="caution">
    <text evidence="8">The sequence shown here is derived from an EMBL/GenBank/DDBJ whole genome shotgun (WGS) entry which is preliminary data.</text>
</comment>
<dbReference type="OrthoDB" id="9798255at2"/>
<dbReference type="InterPro" id="IPR039425">
    <property type="entry name" value="RNA_pol_sigma-70-like"/>
</dbReference>
<dbReference type="InterPro" id="IPR013324">
    <property type="entry name" value="RNA_pol_sigma_r3/r4-like"/>
</dbReference>
<dbReference type="InterPro" id="IPR036388">
    <property type="entry name" value="WH-like_DNA-bd_sf"/>
</dbReference>